<evidence type="ECO:0000256" key="5">
    <source>
        <dbReference type="ARBA" id="ARBA00022679"/>
    </source>
</evidence>
<dbReference type="AlphaFoldDB" id="S8CBZ5"/>
<dbReference type="PANTHER" id="PTHR48050:SF2">
    <property type="entry name" value="STEROL 3-BETA-GLUCOSYLTRANSFERASE UGT80A2-LIKE"/>
    <property type="match status" value="1"/>
</dbReference>
<protein>
    <recommendedName>
        <fullName evidence="2">sterol 3beta-glucosyltransferase</fullName>
        <ecNumber evidence="2">2.4.1.173</ecNumber>
    </recommendedName>
</protein>
<evidence type="ECO:0000256" key="10">
    <source>
        <dbReference type="ARBA" id="ARBA00023221"/>
    </source>
</evidence>
<evidence type="ECO:0000256" key="9">
    <source>
        <dbReference type="ARBA" id="ARBA00023166"/>
    </source>
</evidence>
<dbReference type="InterPro" id="IPR002213">
    <property type="entry name" value="UDP_glucos_trans"/>
</dbReference>
<keyword evidence="9" id="KW-1207">Sterol metabolism</keyword>
<evidence type="ECO:0000313" key="13">
    <source>
        <dbReference type="EMBL" id="EPS64385.1"/>
    </source>
</evidence>
<feature type="non-terminal residue" evidence="13">
    <location>
        <position position="394"/>
    </location>
</feature>
<sequence length="394" mass="43815">VGSSTEGSSRPSSSQPVGIDRNKSDQSWTRKILDEKIPLKKKIKWLKRFATLQHDGTVKFEIPSDIKFQGLSLNGRLVEGNGDQSKETIGAESSHLLPPLQIVILIVGTRGDVQPFVAIGRRLQADGHRVRLATHANFKEFVLSAGLEFFPLGGDPKVLAAYMVKNKGFLPSGPSEIHIQRHQIKDIIFSLLPACRDSDPDTNIPFSVDAIIANPPAYGHTHVAEALKVPLHIIFTMPWTPTSEFPHPLSRVRQQVGYRLSYQIVDSMIWLGMRDMINEFRKKKLGLRPVTYLSGSYTSPNIPYAYIWSPHLVPKPKDWGPNVDVVGFCFLDLASTYVPPTELVEWLEAGKPPVYIGFGSLPVEEPEKMTRIIVKALEITESRGIINKGWGGLG</sequence>
<gene>
    <name evidence="13" type="ORF">M569_10396</name>
</gene>
<dbReference type="GO" id="GO:0016906">
    <property type="term" value="F:sterol 3-beta-glucosyltransferase activity"/>
    <property type="evidence" value="ECO:0007669"/>
    <property type="project" value="UniProtKB-EC"/>
</dbReference>
<dbReference type="EC" id="2.4.1.173" evidence="2"/>
<dbReference type="Pfam" id="PF03033">
    <property type="entry name" value="Glyco_transf_28"/>
    <property type="match status" value="1"/>
</dbReference>
<dbReference type="SUPFAM" id="SSF53756">
    <property type="entry name" value="UDP-Glycosyltransferase/glycogen phosphorylase"/>
    <property type="match status" value="1"/>
</dbReference>
<dbReference type="CDD" id="cd03784">
    <property type="entry name" value="GT1_Gtf-like"/>
    <property type="match status" value="1"/>
</dbReference>
<organism evidence="13 14">
    <name type="scientific">Genlisea aurea</name>
    <dbReference type="NCBI Taxonomy" id="192259"/>
    <lineage>
        <taxon>Eukaryota</taxon>
        <taxon>Viridiplantae</taxon>
        <taxon>Streptophyta</taxon>
        <taxon>Embryophyta</taxon>
        <taxon>Tracheophyta</taxon>
        <taxon>Spermatophyta</taxon>
        <taxon>Magnoliopsida</taxon>
        <taxon>eudicotyledons</taxon>
        <taxon>Gunneridae</taxon>
        <taxon>Pentapetalae</taxon>
        <taxon>asterids</taxon>
        <taxon>lamiids</taxon>
        <taxon>Lamiales</taxon>
        <taxon>Lentibulariaceae</taxon>
        <taxon>Genlisea</taxon>
    </lineage>
</organism>
<dbReference type="EMBL" id="AUSU01004859">
    <property type="protein sequence ID" value="EPS64385.1"/>
    <property type="molecule type" value="Genomic_DNA"/>
</dbReference>
<feature type="domain" description="Glycosyltransferase family 28 N-terminal" evidence="12">
    <location>
        <begin position="102"/>
        <end position="245"/>
    </location>
</feature>
<keyword evidence="4" id="KW-0328">Glycosyltransferase</keyword>
<feature type="non-terminal residue" evidence="13">
    <location>
        <position position="1"/>
    </location>
</feature>
<dbReference type="InterPro" id="IPR050426">
    <property type="entry name" value="Glycosyltransferase_28"/>
</dbReference>
<evidence type="ECO:0000256" key="2">
    <source>
        <dbReference type="ARBA" id="ARBA00012650"/>
    </source>
</evidence>
<evidence type="ECO:0000256" key="3">
    <source>
        <dbReference type="ARBA" id="ARBA00022516"/>
    </source>
</evidence>
<evidence type="ECO:0000256" key="11">
    <source>
        <dbReference type="SAM" id="MobiDB-lite"/>
    </source>
</evidence>
<dbReference type="PANTHER" id="PTHR48050">
    <property type="entry name" value="STEROL 3-BETA-GLUCOSYLTRANSFERASE"/>
    <property type="match status" value="1"/>
</dbReference>
<evidence type="ECO:0000256" key="6">
    <source>
        <dbReference type="ARBA" id="ARBA00022955"/>
    </source>
</evidence>
<evidence type="ECO:0000256" key="7">
    <source>
        <dbReference type="ARBA" id="ARBA00023011"/>
    </source>
</evidence>
<keyword evidence="14" id="KW-1185">Reference proteome</keyword>
<keyword evidence="10" id="KW-0753">Steroid metabolism</keyword>
<keyword evidence="8" id="KW-0443">Lipid metabolism</keyword>
<proteinExistence type="inferred from homology"/>
<dbReference type="GO" id="GO:0016126">
    <property type="term" value="P:sterol biosynthetic process"/>
    <property type="evidence" value="ECO:0007669"/>
    <property type="project" value="UniProtKB-KW"/>
</dbReference>
<comment type="caution">
    <text evidence="13">The sequence shown here is derived from an EMBL/GenBank/DDBJ whole genome shotgun (WGS) entry which is preliminary data.</text>
</comment>
<dbReference type="GO" id="GO:0005975">
    <property type="term" value="P:carbohydrate metabolic process"/>
    <property type="evidence" value="ECO:0007669"/>
    <property type="project" value="InterPro"/>
</dbReference>
<reference evidence="13 14" key="1">
    <citation type="journal article" date="2013" name="BMC Genomics">
        <title>The miniature genome of a carnivorous plant Genlisea aurea contains a low number of genes and short non-coding sequences.</title>
        <authorList>
            <person name="Leushkin E.V."/>
            <person name="Sutormin R.A."/>
            <person name="Nabieva E.R."/>
            <person name="Penin A.A."/>
            <person name="Kondrashov A.S."/>
            <person name="Logacheva M.D."/>
        </authorList>
    </citation>
    <scope>NUCLEOTIDE SEQUENCE [LARGE SCALE GENOMIC DNA]</scope>
</reference>
<feature type="region of interest" description="Disordered" evidence="11">
    <location>
        <begin position="1"/>
        <end position="25"/>
    </location>
</feature>
<dbReference type="InterPro" id="IPR004276">
    <property type="entry name" value="GlycoTrans_28_N"/>
</dbReference>
<name>S8CBZ5_9LAMI</name>
<dbReference type="FunFam" id="3.40.50.2000:FF:000030">
    <property type="entry name" value="Sterol 3-beta-glucosyltransferase UGT80A2"/>
    <property type="match status" value="1"/>
</dbReference>
<keyword evidence="7" id="KW-0756">Sterol biosynthesis</keyword>
<evidence type="ECO:0000256" key="4">
    <source>
        <dbReference type="ARBA" id="ARBA00022676"/>
    </source>
</evidence>
<keyword evidence="6" id="KW-0752">Steroid biosynthesis</keyword>
<evidence type="ECO:0000256" key="1">
    <source>
        <dbReference type="ARBA" id="ARBA00006962"/>
    </source>
</evidence>
<evidence type="ECO:0000259" key="12">
    <source>
        <dbReference type="Pfam" id="PF03033"/>
    </source>
</evidence>
<keyword evidence="3" id="KW-0444">Lipid biosynthesis</keyword>
<dbReference type="Gene3D" id="3.40.50.2000">
    <property type="entry name" value="Glycogen Phosphorylase B"/>
    <property type="match status" value="1"/>
</dbReference>
<keyword evidence="5 13" id="KW-0808">Transferase</keyword>
<dbReference type="OrthoDB" id="5835829at2759"/>
<accession>S8CBZ5</accession>
<dbReference type="Proteomes" id="UP000015453">
    <property type="component" value="Unassembled WGS sequence"/>
</dbReference>
<comment type="similarity">
    <text evidence="1">Belongs to the glycosyltransferase 28 family.</text>
</comment>
<evidence type="ECO:0000256" key="8">
    <source>
        <dbReference type="ARBA" id="ARBA00023098"/>
    </source>
</evidence>
<evidence type="ECO:0000313" key="14">
    <source>
        <dbReference type="Proteomes" id="UP000015453"/>
    </source>
</evidence>
<feature type="compositionally biased region" description="Low complexity" evidence="11">
    <location>
        <begin position="1"/>
        <end position="14"/>
    </location>
</feature>